<name>A0A4P7VLU4_9BACT</name>
<accession>A0A4P7VLU4</accession>
<dbReference type="Proteomes" id="UP000297031">
    <property type="component" value="Chromosome"/>
</dbReference>
<proteinExistence type="predicted"/>
<organism evidence="1 2">
    <name type="scientific">Muribaculum gordoncarteri</name>
    <dbReference type="NCBI Taxonomy" id="2530390"/>
    <lineage>
        <taxon>Bacteria</taxon>
        <taxon>Pseudomonadati</taxon>
        <taxon>Bacteroidota</taxon>
        <taxon>Bacteroidia</taxon>
        <taxon>Bacteroidales</taxon>
        <taxon>Muribaculaceae</taxon>
        <taxon>Muribaculum</taxon>
    </lineage>
</organism>
<keyword evidence="2" id="KW-1185">Reference proteome</keyword>
<gene>
    <name evidence="1" type="ORF">E7746_01990</name>
</gene>
<dbReference type="EMBL" id="CP039393">
    <property type="protein sequence ID" value="QCD34731.1"/>
    <property type="molecule type" value="Genomic_DNA"/>
</dbReference>
<evidence type="ECO:0000313" key="2">
    <source>
        <dbReference type="Proteomes" id="UP000297031"/>
    </source>
</evidence>
<dbReference type="KEGG" id="mgod:E7746_01990"/>
<dbReference type="OrthoDB" id="9785181at2"/>
<dbReference type="RefSeq" id="WP_136409688.1">
    <property type="nucleotide sequence ID" value="NZ_CP039393.1"/>
</dbReference>
<protein>
    <submittedName>
        <fullName evidence="1">Uncharacterized protein</fullName>
    </submittedName>
</protein>
<sequence length="171" mass="20117">MESMTNNDFLNSVLESEAWKEVSSRESFSMEMIEKFADKLDWEEVSGNQSILWTVDGISKYANKIHWEDFSNSCPDNIITETTLNKFSGKWDWKCLSNRDALYNNWSLLEKFADKVNWGEIITNWNIEKPVEFFARFQQYIPMSKLQDSSLWRAMVEARSKKIMQEAIGIN</sequence>
<evidence type="ECO:0000313" key="1">
    <source>
        <dbReference type="EMBL" id="QCD34731.1"/>
    </source>
</evidence>
<reference evidence="1 2" key="1">
    <citation type="submission" date="2019-02" db="EMBL/GenBank/DDBJ databases">
        <title>Isolation and identification of novel species under the genus Muribaculum.</title>
        <authorList>
            <person name="Miyake S."/>
            <person name="Ding Y."/>
            <person name="Low A."/>
            <person name="Soh M."/>
            <person name="Seedorf H."/>
        </authorList>
    </citation>
    <scope>NUCLEOTIDE SEQUENCE [LARGE SCALE GENOMIC DNA]</scope>
    <source>
        <strain evidence="1 2">TLL-A4</strain>
    </source>
</reference>
<dbReference type="AlphaFoldDB" id="A0A4P7VLU4"/>